<dbReference type="EMBL" id="CAJJDN010000222">
    <property type="protein sequence ID" value="CAD8129421.1"/>
    <property type="molecule type" value="Genomic_DNA"/>
</dbReference>
<evidence type="ECO:0000313" key="1">
    <source>
        <dbReference type="EMBL" id="CAD8129421.1"/>
    </source>
</evidence>
<accession>A0A8S1RLF5</accession>
<comment type="caution">
    <text evidence="1">The sequence shown here is derived from an EMBL/GenBank/DDBJ whole genome shotgun (WGS) entry which is preliminary data.</text>
</comment>
<gene>
    <name evidence="1" type="ORF">PSON_ATCC_30995.1.T2220007</name>
</gene>
<organism evidence="1 2">
    <name type="scientific">Paramecium sonneborni</name>
    <dbReference type="NCBI Taxonomy" id="65129"/>
    <lineage>
        <taxon>Eukaryota</taxon>
        <taxon>Sar</taxon>
        <taxon>Alveolata</taxon>
        <taxon>Ciliophora</taxon>
        <taxon>Intramacronucleata</taxon>
        <taxon>Oligohymenophorea</taxon>
        <taxon>Peniculida</taxon>
        <taxon>Parameciidae</taxon>
        <taxon>Paramecium</taxon>
    </lineage>
</organism>
<name>A0A8S1RLF5_9CILI</name>
<evidence type="ECO:0000313" key="2">
    <source>
        <dbReference type="Proteomes" id="UP000692954"/>
    </source>
</evidence>
<protein>
    <submittedName>
        <fullName evidence="1">Uncharacterized protein</fullName>
    </submittedName>
</protein>
<proteinExistence type="predicted"/>
<keyword evidence="2" id="KW-1185">Reference proteome</keyword>
<dbReference type="AlphaFoldDB" id="A0A8S1RLF5"/>
<sequence>MMDRLDQYLEKISISLGIGQGFFSLLIYRLNVDYENKVNKKWFLLFISSSSLNSIIIFDDLVQTLDQKDSTTFKYKTLIKYDSLLQFALFYPFLREEWVQQMITLQNTTEFIKYLTQKEMKLQQDQYSFNNFFSRQHEEKHFWHHRFDNQNLKYFNYQAQGFSMLLFNYQVLFKFPQMKQNFLE</sequence>
<dbReference type="Proteomes" id="UP000692954">
    <property type="component" value="Unassembled WGS sequence"/>
</dbReference>
<reference evidence="1" key="1">
    <citation type="submission" date="2021-01" db="EMBL/GenBank/DDBJ databases">
        <authorList>
            <consortium name="Genoscope - CEA"/>
            <person name="William W."/>
        </authorList>
    </citation>
    <scope>NUCLEOTIDE SEQUENCE</scope>
</reference>